<feature type="region of interest" description="Disordered" evidence="10">
    <location>
        <begin position="319"/>
        <end position="355"/>
    </location>
</feature>
<feature type="compositionally biased region" description="Basic and acidic residues" evidence="10">
    <location>
        <begin position="281"/>
        <end position="290"/>
    </location>
</feature>
<dbReference type="Proteomes" id="UP000007110">
    <property type="component" value="Unassembled WGS sequence"/>
</dbReference>
<keyword evidence="8" id="KW-0966">Cell projection</keyword>
<dbReference type="KEGG" id="spu:577550"/>
<evidence type="ECO:0000256" key="9">
    <source>
        <dbReference type="ARBA" id="ARBA00031593"/>
    </source>
</evidence>
<evidence type="ECO:0000256" key="6">
    <source>
        <dbReference type="ARBA" id="ARBA00023054"/>
    </source>
</evidence>
<evidence type="ECO:0000259" key="11">
    <source>
        <dbReference type="Pfam" id="PF11527"/>
    </source>
</evidence>
<dbReference type="GO" id="GO:0097546">
    <property type="term" value="C:ciliary base"/>
    <property type="evidence" value="ECO:0000318"/>
    <property type="project" value="GO_Central"/>
</dbReference>
<feature type="compositionally biased region" description="Low complexity" evidence="10">
    <location>
        <begin position="230"/>
        <end position="280"/>
    </location>
</feature>
<evidence type="ECO:0000256" key="4">
    <source>
        <dbReference type="ARBA" id="ARBA00021815"/>
    </source>
</evidence>
<dbReference type="PANTHER" id="PTHR21532:SF0">
    <property type="entry name" value="CILIA- AND FLAGELLA-ASSOCIATED PROTEIN 36"/>
    <property type="match status" value="1"/>
</dbReference>
<evidence type="ECO:0000313" key="13">
    <source>
        <dbReference type="Proteomes" id="UP000007110"/>
    </source>
</evidence>
<dbReference type="EnsemblMetazoa" id="XM_777768">
    <property type="protein sequence ID" value="XP_782861"/>
    <property type="gene ID" value="LOC577550"/>
</dbReference>
<evidence type="ECO:0000256" key="1">
    <source>
        <dbReference type="ARBA" id="ARBA00004138"/>
    </source>
</evidence>
<accession>A0A7M7RFG6</accession>
<reference evidence="13" key="1">
    <citation type="submission" date="2015-02" db="EMBL/GenBank/DDBJ databases">
        <title>Genome sequencing for Strongylocentrotus purpuratus.</title>
        <authorList>
            <person name="Murali S."/>
            <person name="Liu Y."/>
            <person name="Vee V."/>
            <person name="English A."/>
            <person name="Wang M."/>
            <person name="Skinner E."/>
            <person name="Han Y."/>
            <person name="Muzny D.M."/>
            <person name="Worley K.C."/>
            <person name="Gibbs R.A."/>
        </authorList>
    </citation>
    <scope>NUCLEOTIDE SEQUENCE</scope>
</reference>
<dbReference type="InterPro" id="IPR023379">
    <property type="entry name" value="BART_dom"/>
</dbReference>
<dbReference type="GO" id="GO:0005930">
    <property type="term" value="C:axoneme"/>
    <property type="evidence" value="ECO:0000318"/>
    <property type="project" value="GO_Central"/>
</dbReference>
<keyword evidence="5" id="KW-0963">Cytoplasm</keyword>
<feature type="region of interest" description="Disordered" evidence="10">
    <location>
        <begin position="221"/>
        <end position="304"/>
    </location>
</feature>
<dbReference type="InParanoid" id="A0A7M7RFG6"/>
<dbReference type="CTD" id="112942"/>
<organism evidence="12 13">
    <name type="scientific">Strongylocentrotus purpuratus</name>
    <name type="common">Purple sea urchin</name>
    <dbReference type="NCBI Taxonomy" id="7668"/>
    <lineage>
        <taxon>Eukaryota</taxon>
        <taxon>Metazoa</taxon>
        <taxon>Echinodermata</taxon>
        <taxon>Eleutherozoa</taxon>
        <taxon>Echinozoa</taxon>
        <taxon>Echinoidea</taxon>
        <taxon>Euechinoidea</taxon>
        <taxon>Echinacea</taxon>
        <taxon>Camarodonta</taxon>
        <taxon>Echinidea</taxon>
        <taxon>Strongylocentrotidae</taxon>
        <taxon>Strongylocentrotus</taxon>
    </lineage>
</organism>
<dbReference type="RefSeq" id="XP_782861.2">
    <property type="nucleotide sequence ID" value="XM_777768.5"/>
</dbReference>
<name>A0A7M7RFG6_STRPU</name>
<keyword evidence="13" id="KW-1185">Reference proteome</keyword>
<comment type="subcellular location">
    <subcellularLocation>
        <location evidence="1">Cell projection</location>
        <location evidence="1">Cilium</location>
    </subcellularLocation>
    <subcellularLocation>
        <location evidence="2">Cytoplasm</location>
    </subcellularLocation>
</comment>
<evidence type="ECO:0000256" key="5">
    <source>
        <dbReference type="ARBA" id="ARBA00022490"/>
    </source>
</evidence>
<keyword evidence="7" id="KW-0969">Cilium</keyword>
<evidence type="ECO:0000256" key="8">
    <source>
        <dbReference type="ARBA" id="ARBA00023273"/>
    </source>
</evidence>
<comment type="similarity">
    <text evidence="3">Belongs to the CFAP36 family.</text>
</comment>
<sequence>MAEEDRDWVIDGVVGFLSSPIWRVPILSFIEQKCIVFNPEEENKIAYTEIYEEYGGLVEMLLESFLEDLNMNASTFVEVCNAFKTKQSQSTTTVLEQVFAAQDFSVFKAMMTQKNIELELQALSMLQQRSGQIPNIMKPGENTPVEHSQAQADSEEERILKEVMQKSQEEYDEMVKMKKKSSTVNKAMDKSLASGKEVEQLKIHKQKEEEVMQKTLKLAISEGPTPAPAPSTKSSKPLSARLPKSPAPSTSSSASSASSKSAKPVSGEEAAASWLLSAKAEAAESSRADSRVSNLSTADPSDLEKRAQYLKQQRDMLIAKKKSAREKSLDVYEQSQSAQARPKSSRAARQATQGDVKMDVKVDEKKLAMRKALAECLKNEVIDKN</sequence>
<dbReference type="FunCoup" id="A0A7M7RFG6">
    <property type="interactions" value="589"/>
</dbReference>
<dbReference type="InterPro" id="IPR042541">
    <property type="entry name" value="BART_sf"/>
</dbReference>
<reference evidence="12" key="2">
    <citation type="submission" date="2021-01" db="UniProtKB">
        <authorList>
            <consortium name="EnsemblMetazoa"/>
        </authorList>
    </citation>
    <scope>IDENTIFICATION</scope>
</reference>
<evidence type="ECO:0000256" key="10">
    <source>
        <dbReference type="SAM" id="MobiDB-lite"/>
    </source>
</evidence>
<evidence type="ECO:0000256" key="2">
    <source>
        <dbReference type="ARBA" id="ARBA00004496"/>
    </source>
</evidence>
<proteinExistence type="inferred from homology"/>
<dbReference type="OMA" id="DWYIPIL"/>
<evidence type="ECO:0000256" key="3">
    <source>
        <dbReference type="ARBA" id="ARBA00007460"/>
    </source>
</evidence>
<dbReference type="PANTHER" id="PTHR21532">
    <property type="entry name" value="PHOSPHODIESTERASE HL"/>
    <property type="match status" value="1"/>
</dbReference>
<feature type="domain" description="BART" evidence="11">
    <location>
        <begin position="6"/>
        <end position="119"/>
    </location>
</feature>
<dbReference type="GeneID" id="577550"/>
<dbReference type="Gene3D" id="1.20.1520.10">
    <property type="entry name" value="ADP-ribosylation factor-like 2-binding protein, domain"/>
    <property type="match status" value="1"/>
</dbReference>
<dbReference type="InterPro" id="IPR038888">
    <property type="entry name" value="CFAP36"/>
</dbReference>
<evidence type="ECO:0000256" key="7">
    <source>
        <dbReference type="ARBA" id="ARBA00023069"/>
    </source>
</evidence>
<protein>
    <recommendedName>
        <fullName evidence="4">Cilia- and flagella-associated protein 36</fullName>
    </recommendedName>
    <alternativeName>
        <fullName evidence="9">Coiled-coil domain-containing protein 104</fullName>
    </alternativeName>
</protein>
<dbReference type="Pfam" id="PF11527">
    <property type="entry name" value="ARL2_Bind_BART"/>
    <property type="match status" value="1"/>
</dbReference>
<dbReference type="AlphaFoldDB" id="A0A7M7RFG6"/>
<dbReference type="OrthoDB" id="272687at2759"/>
<evidence type="ECO:0000313" key="12">
    <source>
        <dbReference type="EnsemblMetazoa" id="XP_782861"/>
    </source>
</evidence>
<keyword evidence="6" id="KW-0175">Coiled coil</keyword>